<dbReference type="GO" id="GO:0000015">
    <property type="term" value="C:phosphopyruvate hydratase complex"/>
    <property type="evidence" value="ECO:0007669"/>
    <property type="project" value="InterPro"/>
</dbReference>
<dbReference type="EC" id="4.2.1.11" evidence="3"/>
<evidence type="ECO:0000259" key="6">
    <source>
        <dbReference type="SMART" id="SM01192"/>
    </source>
</evidence>
<dbReference type="Pfam" id="PF00113">
    <property type="entry name" value="Enolase_C"/>
    <property type="match status" value="1"/>
</dbReference>
<dbReference type="GO" id="GO:0006096">
    <property type="term" value="P:glycolytic process"/>
    <property type="evidence" value="ECO:0007669"/>
    <property type="project" value="UniProtKB-UniPathway"/>
</dbReference>
<name>G0U9G5_TRYVY</name>
<dbReference type="PANTHER" id="PTHR11902">
    <property type="entry name" value="ENOLASE"/>
    <property type="match status" value="1"/>
</dbReference>
<comment type="similarity">
    <text evidence="2">Belongs to the enolase family.</text>
</comment>
<gene>
    <name evidence="7" type="ORF">TVY486_1117350</name>
</gene>
<feature type="domain" description="Enolase C-terminal TIM barrel" evidence="6">
    <location>
        <begin position="185"/>
        <end position="459"/>
    </location>
</feature>
<dbReference type="InterPro" id="IPR020810">
    <property type="entry name" value="Enolase_C"/>
</dbReference>
<evidence type="ECO:0000256" key="1">
    <source>
        <dbReference type="ARBA" id="ARBA00005031"/>
    </source>
</evidence>
<evidence type="ECO:0000256" key="4">
    <source>
        <dbReference type="ARBA" id="ARBA00023152"/>
    </source>
</evidence>
<dbReference type="OMA" id="VSWQRYD"/>
<evidence type="ECO:0000313" key="7">
    <source>
        <dbReference type="EMBL" id="CCC54251.1"/>
    </source>
</evidence>
<evidence type="ECO:0000256" key="5">
    <source>
        <dbReference type="ARBA" id="ARBA00023239"/>
    </source>
</evidence>
<dbReference type="EMBL" id="HE573027">
    <property type="protein sequence ID" value="CCC54251.1"/>
    <property type="molecule type" value="Genomic_DNA"/>
</dbReference>
<dbReference type="GO" id="GO:0004634">
    <property type="term" value="F:phosphopyruvate hydratase activity"/>
    <property type="evidence" value="ECO:0007669"/>
    <property type="project" value="UniProtKB-EC"/>
</dbReference>
<dbReference type="PANTHER" id="PTHR11902:SF1">
    <property type="entry name" value="ENOLASE"/>
    <property type="match status" value="1"/>
</dbReference>
<keyword evidence="4" id="KW-0324">Glycolysis</keyword>
<dbReference type="InterPro" id="IPR036849">
    <property type="entry name" value="Enolase-like_C_sf"/>
</dbReference>
<sequence>MESISWRLYDQQHDLSRILTLAARSCVDVRASRPAEYLAAYFSKNCVGDEIRNFTTRTMFAPGGTFVLGLTLHLLNGMEAQSTAVLANTSKNELPAEENVDPAAVIAEVLETSYFPQLTTCGACDQKQFDAILNRISSDTDVPQVGGSVLYALSIVASSAAARCCAVPLFQHVRDTLELPLPRDTYAMPQPCINFFGPENATTARVALKDVIIIPTMNDGVLPVHVIQKIFAAFRHFSKTHNANARSDGSLAFDTFENITDAIAVAEAALRAVGLVPVEDVCVGLRLATVVANPRKEGKEVGEPLYALFPGDQEVSGAQLAEYVWEQIRNYAGFVVYLEDTHCDWDAAGIRRLHAHTGGTVAFSGYELYNQSQYTKVEQGLSDLWTSNVVLHLNAMSTLSRLYDVVRLVRSREGCTVGIASQDMLHNVPFTAHLAVGIGARYLCIGGLLNIVQCEALSHLVCVQQTLQQSRQLLEETPQLACVELPEAPTGTVPEIKRRLEKKKRKR</sequence>
<dbReference type="GO" id="GO:0000287">
    <property type="term" value="F:magnesium ion binding"/>
    <property type="evidence" value="ECO:0007669"/>
    <property type="project" value="InterPro"/>
</dbReference>
<evidence type="ECO:0000256" key="3">
    <source>
        <dbReference type="ARBA" id="ARBA00012058"/>
    </source>
</evidence>
<dbReference type="Gene3D" id="3.20.20.120">
    <property type="entry name" value="Enolase-like C-terminal domain"/>
    <property type="match status" value="1"/>
</dbReference>
<dbReference type="InterPro" id="IPR000941">
    <property type="entry name" value="Enolase"/>
</dbReference>
<evidence type="ECO:0000256" key="2">
    <source>
        <dbReference type="ARBA" id="ARBA00009604"/>
    </source>
</evidence>
<dbReference type="AlphaFoldDB" id="G0U9G5"/>
<dbReference type="InterPro" id="IPR029017">
    <property type="entry name" value="Enolase-like_N"/>
</dbReference>
<reference evidence="7" key="1">
    <citation type="journal article" date="2012" name="Proc. Natl. Acad. Sci. U.S.A.">
        <title>Antigenic diversity is generated by distinct evolutionary mechanisms in African trypanosome species.</title>
        <authorList>
            <person name="Jackson A.P."/>
            <person name="Berry A."/>
            <person name="Aslett M."/>
            <person name="Allison H.C."/>
            <person name="Burton P."/>
            <person name="Vavrova-Anderson J."/>
            <person name="Brown R."/>
            <person name="Browne H."/>
            <person name="Corton N."/>
            <person name="Hauser H."/>
            <person name="Gamble J."/>
            <person name="Gilderthorp R."/>
            <person name="Marcello L."/>
            <person name="McQuillan J."/>
            <person name="Otto T.D."/>
            <person name="Quail M.A."/>
            <person name="Sanders M.J."/>
            <person name="van Tonder A."/>
            <person name="Ginger M.L."/>
            <person name="Field M.C."/>
            <person name="Barry J.D."/>
            <person name="Hertz-Fowler C."/>
            <person name="Berriman M."/>
        </authorList>
    </citation>
    <scope>NUCLEOTIDE SEQUENCE</scope>
    <source>
        <strain evidence="7">Y486</strain>
    </source>
</reference>
<proteinExistence type="inferred from homology"/>
<accession>G0U9G5</accession>
<organism evidence="7">
    <name type="scientific">Trypanosoma vivax (strain Y486)</name>
    <dbReference type="NCBI Taxonomy" id="1055687"/>
    <lineage>
        <taxon>Eukaryota</taxon>
        <taxon>Discoba</taxon>
        <taxon>Euglenozoa</taxon>
        <taxon>Kinetoplastea</taxon>
        <taxon>Metakinetoplastina</taxon>
        <taxon>Trypanosomatida</taxon>
        <taxon>Trypanosomatidae</taxon>
        <taxon>Trypanosoma</taxon>
        <taxon>Duttonella</taxon>
    </lineage>
</organism>
<dbReference type="SUPFAM" id="SSF51604">
    <property type="entry name" value="Enolase C-terminal domain-like"/>
    <property type="match status" value="1"/>
</dbReference>
<protein>
    <recommendedName>
        <fullName evidence="3">phosphopyruvate hydratase</fullName>
        <ecNumber evidence="3">4.2.1.11</ecNumber>
    </recommendedName>
</protein>
<comment type="pathway">
    <text evidence="1">Carbohydrate degradation; glycolysis; pyruvate from D-glyceraldehyde 3-phosphate: step 4/5.</text>
</comment>
<dbReference type="UniPathway" id="UPA00109">
    <property type="reaction ID" value="UER00187"/>
</dbReference>
<dbReference type="SMART" id="SM01192">
    <property type="entry name" value="Enolase_C"/>
    <property type="match status" value="1"/>
</dbReference>
<dbReference type="SUPFAM" id="SSF54826">
    <property type="entry name" value="Enolase N-terminal domain-like"/>
    <property type="match status" value="1"/>
</dbReference>
<keyword evidence="5 7" id="KW-0456">Lyase</keyword>
<dbReference type="VEuPathDB" id="TriTrypDB:TvY486_1117350"/>